<gene>
    <name evidence="2" type="ORF">CARN2_3052</name>
</gene>
<evidence type="ECO:0000256" key="1">
    <source>
        <dbReference type="SAM" id="MobiDB-lite"/>
    </source>
</evidence>
<comment type="caution">
    <text evidence="2">The sequence shown here is derived from an EMBL/GenBank/DDBJ whole genome shotgun (WGS) entry which is preliminary data.</text>
</comment>
<sequence length="107" mass="12000">MTGHKWSSLGWPAGRRKNNPWQPRRTQMAKAGEDIKIIGFTFRQAALACAQMFERSGRGSEVLRPGRRGYAGCAWSLHRAEHLTIHHGIWAGPQGLAPGKKSQFTYK</sequence>
<organism evidence="2">
    <name type="scientific">mine drainage metagenome</name>
    <dbReference type="NCBI Taxonomy" id="410659"/>
    <lineage>
        <taxon>unclassified sequences</taxon>
        <taxon>metagenomes</taxon>
        <taxon>ecological metagenomes</taxon>
    </lineage>
</organism>
<name>E6PRM2_9ZZZZ</name>
<dbReference type="AlphaFoldDB" id="E6PRM2"/>
<proteinExistence type="predicted"/>
<accession>E6PRM2</accession>
<protein>
    <submittedName>
        <fullName evidence="2">Uncharacterized protein</fullName>
    </submittedName>
</protein>
<dbReference type="EMBL" id="CABM01000045">
    <property type="protein sequence ID" value="CBH97578.1"/>
    <property type="molecule type" value="Genomic_DNA"/>
</dbReference>
<evidence type="ECO:0000313" key="2">
    <source>
        <dbReference type="EMBL" id="CBH97578.1"/>
    </source>
</evidence>
<feature type="region of interest" description="Disordered" evidence="1">
    <location>
        <begin position="1"/>
        <end position="23"/>
    </location>
</feature>
<reference evidence="2" key="1">
    <citation type="submission" date="2009-10" db="EMBL/GenBank/DDBJ databases">
        <title>Diversity of trophic interactions inside an arsenic-rich microbial ecosystem.</title>
        <authorList>
            <person name="Bertin P.N."/>
            <person name="Heinrich-Salmeron A."/>
            <person name="Pelletier E."/>
            <person name="Goulhen-Chollet F."/>
            <person name="Arsene-Ploetze F."/>
            <person name="Gallien S."/>
            <person name="Calteau A."/>
            <person name="Vallenet D."/>
            <person name="Casiot C."/>
            <person name="Chane-Woon-Ming B."/>
            <person name="Giloteaux L."/>
            <person name="Barakat M."/>
            <person name="Bonnefoy V."/>
            <person name="Bruneel O."/>
            <person name="Chandler M."/>
            <person name="Cleiss J."/>
            <person name="Duran R."/>
            <person name="Elbaz-Poulichet F."/>
            <person name="Fonknechten N."/>
            <person name="Lauga B."/>
            <person name="Mornico D."/>
            <person name="Ortet P."/>
            <person name="Schaeffer C."/>
            <person name="Siguier P."/>
            <person name="Alexander Thil Smith A."/>
            <person name="Van Dorsselaer A."/>
            <person name="Weissenbach J."/>
            <person name="Medigue C."/>
            <person name="Le Paslier D."/>
        </authorList>
    </citation>
    <scope>NUCLEOTIDE SEQUENCE</scope>
</reference>